<dbReference type="InterPro" id="IPR029058">
    <property type="entry name" value="AB_hydrolase_fold"/>
</dbReference>
<evidence type="ECO:0000256" key="1">
    <source>
        <dbReference type="ARBA" id="ARBA00022801"/>
    </source>
</evidence>
<dbReference type="RefSeq" id="WP_212141938.1">
    <property type="nucleotide sequence ID" value="NZ_JAGSSW010000004.1"/>
</dbReference>
<name>A0ABS5HK72_9BACT</name>
<evidence type="ECO:0000313" key="3">
    <source>
        <dbReference type="EMBL" id="MBR8463912.1"/>
    </source>
</evidence>
<organism evidence="3 4">
    <name type="scientific">Campylobacter anatolicus</name>
    <dbReference type="NCBI Taxonomy" id="2829105"/>
    <lineage>
        <taxon>Bacteria</taxon>
        <taxon>Pseudomonadati</taxon>
        <taxon>Campylobacterota</taxon>
        <taxon>Epsilonproteobacteria</taxon>
        <taxon>Campylobacterales</taxon>
        <taxon>Campylobacteraceae</taxon>
        <taxon>Campylobacter</taxon>
    </lineage>
</organism>
<accession>A0ABS5HK72</accession>
<dbReference type="InterPro" id="IPR050266">
    <property type="entry name" value="AB_hydrolase_sf"/>
</dbReference>
<protein>
    <submittedName>
        <fullName evidence="3">Alpha/beta hydrolase</fullName>
    </submittedName>
</protein>
<dbReference type="SUPFAM" id="SSF53474">
    <property type="entry name" value="alpha/beta-Hydrolases"/>
    <property type="match status" value="1"/>
</dbReference>
<keyword evidence="4" id="KW-1185">Reference proteome</keyword>
<dbReference type="EMBL" id="JAGSSW010000004">
    <property type="protein sequence ID" value="MBR8463912.1"/>
    <property type="molecule type" value="Genomic_DNA"/>
</dbReference>
<comment type="caution">
    <text evidence="3">The sequence shown here is derived from an EMBL/GenBank/DDBJ whole genome shotgun (WGS) entry which is preliminary data.</text>
</comment>
<reference evidence="3 4" key="1">
    <citation type="submission" date="2021-04" db="EMBL/GenBank/DDBJ databases">
        <title>Molecular and phenotypic characterization and identification of bacterial isolates recovered from the Anatolian ground squirrels (Spermophilus xanthoprymnus) and which have the potential to form a new species in the Campylobacter genus.</title>
        <authorList>
            <person name="Aydin F."/>
            <person name="Abay S."/>
            <person name="Kayman T."/>
            <person name="Karakaya E."/>
            <person name="Mustak H.K."/>
            <person name="Mustak I.B."/>
            <person name="Bilgin N."/>
            <person name="Duzler A."/>
            <person name="Sahin O."/>
            <person name="Guran O."/>
            <person name="Saticioglu I.B."/>
        </authorList>
    </citation>
    <scope>NUCLEOTIDE SEQUENCE [LARGE SCALE GENOMIC DNA]</scope>
    <source>
        <strain evidence="4">faydin-G24</strain>
    </source>
</reference>
<dbReference type="Proteomes" id="UP000682951">
    <property type="component" value="Unassembled WGS sequence"/>
</dbReference>
<proteinExistence type="predicted"/>
<dbReference type="InterPro" id="IPR000073">
    <property type="entry name" value="AB_hydrolase_1"/>
</dbReference>
<sequence length="269" mass="30118">MASKLINYNGFEYNISYEMLNANSDIAVLFLHGWGANKELMKKAFSSHLSKFAHIYVDMPGFGASSIDKSLHTNDYANIMQIFINSLKNPPSIIIGHSFGGKVATLLNPKNLVLLSTAGIVPKKRLSVRIKIAIFKALKALGFGKFYKLFATKDVAGMSQTMYETLKNVVDEDFSDKFYNFFGNALIFWGDGDRATPLKSGENIHKMIKNSKFYPLKGDHFFFLLHAKFISDMIEQSIFQSQDLGDDSSVNGVCILKDSVSLDYTKDAR</sequence>
<dbReference type="Gene3D" id="3.40.50.1820">
    <property type="entry name" value="alpha/beta hydrolase"/>
    <property type="match status" value="1"/>
</dbReference>
<dbReference type="GO" id="GO:0016787">
    <property type="term" value="F:hydrolase activity"/>
    <property type="evidence" value="ECO:0007669"/>
    <property type="project" value="UniProtKB-KW"/>
</dbReference>
<dbReference type="PANTHER" id="PTHR43798:SF31">
    <property type="entry name" value="AB HYDROLASE SUPERFAMILY PROTEIN YCLE"/>
    <property type="match status" value="1"/>
</dbReference>
<evidence type="ECO:0000259" key="2">
    <source>
        <dbReference type="Pfam" id="PF12697"/>
    </source>
</evidence>
<evidence type="ECO:0000313" key="4">
    <source>
        <dbReference type="Proteomes" id="UP000682951"/>
    </source>
</evidence>
<keyword evidence="1 3" id="KW-0378">Hydrolase</keyword>
<feature type="domain" description="AB hydrolase-1" evidence="2">
    <location>
        <begin position="28"/>
        <end position="128"/>
    </location>
</feature>
<dbReference type="PANTHER" id="PTHR43798">
    <property type="entry name" value="MONOACYLGLYCEROL LIPASE"/>
    <property type="match status" value="1"/>
</dbReference>
<dbReference type="Pfam" id="PF12697">
    <property type="entry name" value="Abhydrolase_6"/>
    <property type="match status" value="1"/>
</dbReference>
<gene>
    <name evidence="3" type="ORF">KDD93_04895</name>
</gene>